<comment type="caution">
    <text evidence="2">The sequence shown here is derived from an EMBL/GenBank/DDBJ whole genome shotgun (WGS) entry which is preliminary data.</text>
</comment>
<keyword evidence="3" id="KW-1185">Reference proteome</keyword>
<organism evidence="2 3">
    <name type="scientific">Streptomyces flavotricini</name>
    <dbReference type="NCBI Taxonomy" id="66888"/>
    <lineage>
        <taxon>Bacteria</taxon>
        <taxon>Bacillati</taxon>
        <taxon>Actinomycetota</taxon>
        <taxon>Actinomycetes</taxon>
        <taxon>Kitasatosporales</taxon>
        <taxon>Streptomycetaceae</taxon>
        <taxon>Streptomyces</taxon>
    </lineage>
</organism>
<accession>A0ABS8EGW9</accession>
<dbReference type="RefSeq" id="WP_229343931.1">
    <property type="nucleotide sequence ID" value="NZ_JAINUL010000001.1"/>
</dbReference>
<evidence type="ECO:0000313" key="2">
    <source>
        <dbReference type="EMBL" id="MCC0100400.1"/>
    </source>
</evidence>
<name>A0ABS8EGW9_9ACTN</name>
<evidence type="ECO:0000256" key="1">
    <source>
        <dbReference type="SAM" id="MobiDB-lite"/>
    </source>
</evidence>
<proteinExistence type="predicted"/>
<gene>
    <name evidence="2" type="ORF">K7B10_37620</name>
</gene>
<dbReference type="Proteomes" id="UP001520654">
    <property type="component" value="Unassembled WGS sequence"/>
</dbReference>
<dbReference type="EMBL" id="JAINUL010000001">
    <property type="protein sequence ID" value="MCC0100400.1"/>
    <property type="molecule type" value="Genomic_DNA"/>
</dbReference>
<sequence>MSHVPSRSTGAPTPRGAATGPSPRLTARTVVLALLLALCPVHIALTSTADRDVLPTEHQSLRPERDIPLCC</sequence>
<feature type="region of interest" description="Disordered" evidence="1">
    <location>
        <begin position="1"/>
        <end position="23"/>
    </location>
</feature>
<evidence type="ECO:0000313" key="3">
    <source>
        <dbReference type="Proteomes" id="UP001520654"/>
    </source>
</evidence>
<protein>
    <recommendedName>
        <fullName evidence="4">Secreted protein</fullName>
    </recommendedName>
</protein>
<feature type="compositionally biased region" description="Polar residues" evidence="1">
    <location>
        <begin position="1"/>
        <end position="11"/>
    </location>
</feature>
<reference evidence="2 3" key="1">
    <citation type="submission" date="2021-08" db="EMBL/GenBank/DDBJ databases">
        <title>Genomic Architecture of Streptomyces flavotricini NGL1 and Streptomyces erythrochromogenes HMS4 With Differential Plant Beneficial attributes and laccase production capabilities.</title>
        <authorList>
            <person name="Salwan R."/>
            <person name="Kaur R."/>
            <person name="Sharma V."/>
        </authorList>
    </citation>
    <scope>NUCLEOTIDE SEQUENCE [LARGE SCALE GENOMIC DNA]</scope>
    <source>
        <strain evidence="2 3">NGL1</strain>
    </source>
</reference>
<evidence type="ECO:0008006" key="4">
    <source>
        <dbReference type="Google" id="ProtNLM"/>
    </source>
</evidence>